<reference evidence="2 3" key="1">
    <citation type="submission" date="2020-06" db="EMBL/GenBank/DDBJ databases">
        <authorList>
            <person name="Li R."/>
            <person name="Bekaert M."/>
        </authorList>
    </citation>
    <scope>NUCLEOTIDE SEQUENCE [LARGE SCALE GENOMIC DNA]</scope>
    <source>
        <strain evidence="3">wild</strain>
    </source>
</reference>
<feature type="compositionally biased region" description="Basic and acidic residues" evidence="1">
    <location>
        <begin position="210"/>
        <end position="223"/>
    </location>
</feature>
<proteinExistence type="predicted"/>
<gene>
    <name evidence="2" type="ORF">MCOR_7375</name>
</gene>
<feature type="region of interest" description="Disordered" evidence="1">
    <location>
        <begin position="210"/>
        <end position="241"/>
    </location>
</feature>
<dbReference type="OrthoDB" id="6134210at2759"/>
<evidence type="ECO:0000313" key="2">
    <source>
        <dbReference type="EMBL" id="CAC5367493.1"/>
    </source>
</evidence>
<dbReference type="AlphaFoldDB" id="A0A6J8AG73"/>
<accession>A0A6J8AG73</accession>
<organism evidence="2 3">
    <name type="scientific">Mytilus coruscus</name>
    <name type="common">Sea mussel</name>
    <dbReference type="NCBI Taxonomy" id="42192"/>
    <lineage>
        <taxon>Eukaryota</taxon>
        <taxon>Metazoa</taxon>
        <taxon>Spiralia</taxon>
        <taxon>Lophotrochozoa</taxon>
        <taxon>Mollusca</taxon>
        <taxon>Bivalvia</taxon>
        <taxon>Autobranchia</taxon>
        <taxon>Pteriomorphia</taxon>
        <taxon>Mytilida</taxon>
        <taxon>Mytiloidea</taxon>
        <taxon>Mytilidae</taxon>
        <taxon>Mytilinae</taxon>
        <taxon>Mytilus</taxon>
    </lineage>
</organism>
<keyword evidence="3" id="KW-1185">Reference proteome</keyword>
<evidence type="ECO:0000256" key="1">
    <source>
        <dbReference type="SAM" id="MobiDB-lite"/>
    </source>
</evidence>
<sequence length="241" mass="27492">MDKHYSQTSRTSTMSTRDHIFLTPAVLSGISDSPLLGVKRVDISFVQKDNKRLGPIKKIIKQRVKPITEESLSDHRTMGSESDGFDFCEDAIEKVAKANSVRLETTQILPEVTASTCAFHTKSDRLKNDLLYMSNHHAGHLPQNRLRPKALSNISIKTRKKIPKIPSEMDLRQLERDLEKYPKFPSALPGHMPSKEFVMTWLLHGSEPEHHFPELTTPRDKKPSKLKQHKLGAYRNTFVSE</sequence>
<name>A0A6J8AG73_MYTCO</name>
<dbReference type="EMBL" id="CACVKT020001362">
    <property type="protein sequence ID" value="CAC5367493.1"/>
    <property type="molecule type" value="Genomic_DNA"/>
</dbReference>
<protein>
    <submittedName>
        <fullName evidence="2">Uncharacterized protein</fullName>
    </submittedName>
</protein>
<evidence type="ECO:0000313" key="3">
    <source>
        <dbReference type="Proteomes" id="UP000507470"/>
    </source>
</evidence>
<dbReference type="Proteomes" id="UP000507470">
    <property type="component" value="Unassembled WGS sequence"/>
</dbReference>